<feature type="compositionally biased region" description="Low complexity" evidence="1">
    <location>
        <begin position="38"/>
        <end position="58"/>
    </location>
</feature>
<name>A0AA88XZ73_PINIB</name>
<dbReference type="Proteomes" id="UP001186944">
    <property type="component" value="Unassembled WGS sequence"/>
</dbReference>
<feature type="region of interest" description="Disordered" evidence="1">
    <location>
        <begin position="24"/>
        <end position="62"/>
    </location>
</feature>
<evidence type="ECO:0000313" key="2">
    <source>
        <dbReference type="EMBL" id="KAK3092901.1"/>
    </source>
</evidence>
<dbReference type="AlphaFoldDB" id="A0AA88XZ73"/>
<comment type="caution">
    <text evidence="2">The sequence shown here is derived from an EMBL/GenBank/DDBJ whole genome shotgun (WGS) entry which is preliminary data.</text>
</comment>
<sequence length="156" mass="17604">MTPILHRVVRAVLPHPHILPRNLHNPRWNHQDTKPVINNSSSHGTTHGTPHPNTTPPSQHHEMLPQMRHLPQQDHLSQGYNPAGYHPHSFNHPFSINSLITDNKMGEMKMYEMQAAYGAYNPMALPAMPKPEATVPMSVSDNSYYKTYAPHSTASL</sequence>
<evidence type="ECO:0000256" key="1">
    <source>
        <dbReference type="SAM" id="MobiDB-lite"/>
    </source>
</evidence>
<keyword evidence="3" id="KW-1185">Reference proteome</keyword>
<gene>
    <name evidence="2" type="ORF">FSP39_008597</name>
</gene>
<accession>A0AA88XZ73</accession>
<proteinExistence type="predicted"/>
<reference evidence="2" key="1">
    <citation type="submission" date="2019-08" db="EMBL/GenBank/DDBJ databases">
        <title>The improved chromosome-level genome for the pearl oyster Pinctada fucata martensii using PacBio sequencing and Hi-C.</title>
        <authorList>
            <person name="Zheng Z."/>
        </authorList>
    </citation>
    <scope>NUCLEOTIDE SEQUENCE</scope>
    <source>
        <strain evidence="2">ZZ-2019</strain>
        <tissue evidence="2">Adductor muscle</tissue>
    </source>
</reference>
<dbReference type="EMBL" id="VSWD01000009">
    <property type="protein sequence ID" value="KAK3092901.1"/>
    <property type="molecule type" value="Genomic_DNA"/>
</dbReference>
<protein>
    <submittedName>
        <fullName evidence="2">Uncharacterized protein</fullName>
    </submittedName>
</protein>
<organism evidence="2 3">
    <name type="scientific">Pinctada imbricata</name>
    <name type="common">Atlantic pearl-oyster</name>
    <name type="synonym">Pinctada martensii</name>
    <dbReference type="NCBI Taxonomy" id="66713"/>
    <lineage>
        <taxon>Eukaryota</taxon>
        <taxon>Metazoa</taxon>
        <taxon>Spiralia</taxon>
        <taxon>Lophotrochozoa</taxon>
        <taxon>Mollusca</taxon>
        <taxon>Bivalvia</taxon>
        <taxon>Autobranchia</taxon>
        <taxon>Pteriomorphia</taxon>
        <taxon>Pterioida</taxon>
        <taxon>Pterioidea</taxon>
        <taxon>Pteriidae</taxon>
        <taxon>Pinctada</taxon>
    </lineage>
</organism>
<evidence type="ECO:0000313" key="3">
    <source>
        <dbReference type="Proteomes" id="UP001186944"/>
    </source>
</evidence>